<keyword evidence="1" id="KW-1133">Transmembrane helix</keyword>
<protein>
    <submittedName>
        <fullName evidence="2">Uncharacterized protein</fullName>
    </submittedName>
</protein>
<dbReference type="RefSeq" id="WP_262095683.1">
    <property type="nucleotide sequence ID" value="NZ_JAOEGN010000003.1"/>
</dbReference>
<evidence type="ECO:0000313" key="2">
    <source>
        <dbReference type="EMBL" id="MCU0104448.1"/>
    </source>
</evidence>
<keyword evidence="3" id="KW-1185">Reference proteome</keyword>
<reference evidence="3" key="1">
    <citation type="submission" date="2023-07" db="EMBL/GenBank/DDBJ databases">
        <title>Novel Mycoplasma species identified in domestic and wild animals.</title>
        <authorList>
            <person name="Volokhov D.V."/>
            <person name="Furtak V.A."/>
            <person name="Zagorodnyaya T.A."/>
        </authorList>
    </citation>
    <scope>NUCLEOTIDE SEQUENCE [LARGE SCALE GENOMIC DNA]</scope>
    <source>
        <strain evidence="3">92-19</strain>
    </source>
</reference>
<gene>
    <name evidence="2" type="ORF">N7603_02105</name>
</gene>
<keyword evidence="1" id="KW-0472">Membrane</keyword>
<comment type="caution">
    <text evidence="2">The sequence shown here is derived from an EMBL/GenBank/DDBJ whole genome shotgun (WGS) entry which is preliminary data.</text>
</comment>
<organism evidence="2 3">
    <name type="scientific">Paracholeplasma vituli</name>
    <dbReference type="NCBI Taxonomy" id="69473"/>
    <lineage>
        <taxon>Bacteria</taxon>
        <taxon>Bacillati</taxon>
        <taxon>Mycoplasmatota</taxon>
        <taxon>Mollicutes</taxon>
        <taxon>Acholeplasmatales</taxon>
        <taxon>Acholeplasmataceae</taxon>
        <taxon>Paracholeplasma</taxon>
    </lineage>
</organism>
<sequence length="105" mass="11699">MLPTEIALTIISVLGTISSISFGYLAFRRNVNSETKQIGRESGTVISDLGYIKSSIERIEKRLDISESKFDGVFTRLARVEESVSSAHKRIDEQIIKRPGGKKVE</sequence>
<evidence type="ECO:0000256" key="1">
    <source>
        <dbReference type="SAM" id="Phobius"/>
    </source>
</evidence>
<evidence type="ECO:0000313" key="3">
    <source>
        <dbReference type="Proteomes" id="UP001209076"/>
    </source>
</evidence>
<name>A0ABT2PUQ3_9MOLU</name>
<feature type="transmembrane region" description="Helical" evidence="1">
    <location>
        <begin position="6"/>
        <end position="27"/>
    </location>
</feature>
<dbReference type="EMBL" id="JAOEGN010000003">
    <property type="protein sequence ID" value="MCU0104448.1"/>
    <property type="molecule type" value="Genomic_DNA"/>
</dbReference>
<proteinExistence type="predicted"/>
<keyword evidence="1" id="KW-0812">Transmembrane</keyword>
<accession>A0ABT2PUQ3</accession>
<dbReference type="Proteomes" id="UP001209076">
    <property type="component" value="Unassembled WGS sequence"/>
</dbReference>